<dbReference type="STRING" id="395493.BegalDRAFT_1368"/>
<dbReference type="AlphaFoldDB" id="I3CF69"/>
<name>I3CF69_9GAMM</name>
<dbReference type="GO" id="GO:1990228">
    <property type="term" value="C:sulfurtransferase complex"/>
    <property type="evidence" value="ECO:0007669"/>
    <property type="project" value="TreeGrafter"/>
</dbReference>
<dbReference type="InterPro" id="IPR007215">
    <property type="entry name" value="Sulphur_relay_TusB/DsrH"/>
</dbReference>
<gene>
    <name evidence="1" type="ORF">BegalDRAFT_1368</name>
</gene>
<keyword evidence="2" id="KW-1185">Reference proteome</keyword>
<organism evidence="1 2">
    <name type="scientific">Beggiatoa alba B18LD</name>
    <dbReference type="NCBI Taxonomy" id="395493"/>
    <lineage>
        <taxon>Bacteria</taxon>
        <taxon>Pseudomonadati</taxon>
        <taxon>Pseudomonadota</taxon>
        <taxon>Gammaproteobacteria</taxon>
        <taxon>Thiotrichales</taxon>
        <taxon>Thiotrichaceae</taxon>
        <taxon>Beggiatoa</taxon>
    </lineage>
</organism>
<dbReference type="OrthoDB" id="9795117at2"/>
<dbReference type="InterPro" id="IPR027396">
    <property type="entry name" value="DsrEFH-like"/>
</dbReference>
<dbReference type="PANTHER" id="PTHR37526:SF1">
    <property type="entry name" value="PROTEIN TUSB"/>
    <property type="match status" value="1"/>
</dbReference>
<dbReference type="NCBIfam" id="TIGR03011">
    <property type="entry name" value="sulf_tusB_dsrH"/>
    <property type="match status" value="1"/>
</dbReference>
<evidence type="ECO:0000313" key="1">
    <source>
        <dbReference type="EMBL" id="EIJ42262.1"/>
    </source>
</evidence>
<dbReference type="Gene3D" id="3.40.1260.10">
    <property type="entry name" value="DsrEFH-like"/>
    <property type="match status" value="1"/>
</dbReference>
<dbReference type="Pfam" id="PF04077">
    <property type="entry name" value="DsrH"/>
    <property type="match status" value="1"/>
</dbReference>
<accession>I3CF69</accession>
<dbReference type="Proteomes" id="UP000005744">
    <property type="component" value="Unassembled WGS sequence"/>
</dbReference>
<dbReference type="HOGENOM" id="CLU_166087_0_0_6"/>
<dbReference type="PANTHER" id="PTHR37526">
    <property type="entry name" value="PROTEIN TUSB"/>
    <property type="match status" value="1"/>
</dbReference>
<sequence>MLLHTVNKSPFEKTSLESCLRFAQTDSSILLYEDAVYAALQGTQCESLITQALKTHPIYVLTPDLHARGLNDKPLITGIQAVDYVGFVDLVVAHHAVQAWV</sequence>
<dbReference type="EMBL" id="JH600070">
    <property type="protein sequence ID" value="EIJ42262.1"/>
    <property type="molecule type" value="Genomic_DNA"/>
</dbReference>
<evidence type="ECO:0000313" key="2">
    <source>
        <dbReference type="Proteomes" id="UP000005744"/>
    </source>
</evidence>
<reference evidence="1 2" key="1">
    <citation type="submission" date="2011-11" db="EMBL/GenBank/DDBJ databases">
        <title>Improved High-Quality Draft sequence of Beggiatoa alba B18lD.</title>
        <authorList>
            <consortium name="US DOE Joint Genome Institute"/>
            <person name="Lucas S."/>
            <person name="Han J."/>
            <person name="Lapidus A."/>
            <person name="Cheng J.-F."/>
            <person name="Goodwin L."/>
            <person name="Pitluck S."/>
            <person name="Peters L."/>
            <person name="Mikhailova N."/>
            <person name="Held B."/>
            <person name="Detter J.C."/>
            <person name="Han C."/>
            <person name="Tapia R."/>
            <person name="Land M."/>
            <person name="Hauser L."/>
            <person name="Kyrpides N."/>
            <person name="Ivanova N."/>
            <person name="Pagani I."/>
            <person name="Samuel K."/>
            <person name="Teske A."/>
            <person name="Mueller J."/>
            <person name="Woyke T."/>
        </authorList>
    </citation>
    <scope>NUCLEOTIDE SEQUENCE [LARGE SCALE GENOMIC DNA]</scope>
    <source>
        <strain evidence="1 2">B18LD</strain>
    </source>
</reference>
<proteinExistence type="predicted"/>
<dbReference type="RefSeq" id="WP_002685051.1">
    <property type="nucleotide sequence ID" value="NZ_JH600070.1"/>
</dbReference>
<dbReference type="SUPFAM" id="SSF75169">
    <property type="entry name" value="DsrEFH-like"/>
    <property type="match status" value="1"/>
</dbReference>
<dbReference type="GO" id="GO:0002143">
    <property type="term" value="P:tRNA wobble position uridine thiolation"/>
    <property type="evidence" value="ECO:0007669"/>
    <property type="project" value="InterPro"/>
</dbReference>
<dbReference type="eggNOG" id="COG2168">
    <property type="taxonomic scope" value="Bacteria"/>
</dbReference>
<protein>
    <submittedName>
        <fullName evidence="1">Sulfur relay protein TusB/DsrH</fullName>
    </submittedName>
</protein>